<dbReference type="EMBL" id="FR824091">
    <property type="protein sequence ID" value="CCA18154.1"/>
    <property type="molecule type" value="Genomic_DNA"/>
</dbReference>
<dbReference type="Pfam" id="PF12796">
    <property type="entry name" value="Ank_2"/>
    <property type="match status" value="2"/>
</dbReference>
<proteinExistence type="predicted"/>
<dbReference type="InterPro" id="IPR036770">
    <property type="entry name" value="Ankyrin_rpt-contain_sf"/>
</dbReference>
<evidence type="ECO:0000256" key="4">
    <source>
        <dbReference type="SAM" id="Coils"/>
    </source>
</evidence>
<feature type="repeat" description="ANK" evidence="3">
    <location>
        <begin position="45"/>
        <end position="77"/>
    </location>
</feature>
<evidence type="ECO:0000256" key="1">
    <source>
        <dbReference type="ARBA" id="ARBA00022737"/>
    </source>
</evidence>
<reference evidence="6" key="2">
    <citation type="submission" date="2011-02" db="EMBL/GenBank/DDBJ databases">
        <authorList>
            <person name="MacLean D."/>
        </authorList>
    </citation>
    <scope>NUCLEOTIDE SEQUENCE</scope>
</reference>
<dbReference type="InterPro" id="IPR002110">
    <property type="entry name" value="Ankyrin_rpt"/>
</dbReference>
<dbReference type="PROSITE" id="PS50297">
    <property type="entry name" value="ANK_REP_REGION"/>
    <property type="match status" value="2"/>
</dbReference>
<accession>F0WAI3</accession>
<organism evidence="6">
    <name type="scientific">Albugo laibachii Nc14</name>
    <dbReference type="NCBI Taxonomy" id="890382"/>
    <lineage>
        <taxon>Eukaryota</taxon>
        <taxon>Sar</taxon>
        <taxon>Stramenopiles</taxon>
        <taxon>Oomycota</taxon>
        <taxon>Peronosporomycetes</taxon>
        <taxon>Albuginales</taxon>
        <taxon>Albuginaceae</taxon>
        <taxon>Albugo</taxon>
    </lineage>
</organism>
<dbReference type="PANTHER" id="PTHR24198:SF165">
    <property type="entry name" value="ANKYRIN REPEAT-CONTAINING PROTEIN-RELATED"/>
    <property type="match status" value="1"/>
</dbReference>
<feature type="repeat" description="ANK" evidence="3">
    <location>
        <begin position="181"/>
        <end position="213"/>
    </location>
</feature>
<keyword evidence="1" id="KW-0677">Repeat</keyword>
<keyword evidence="4" id="KW-0175">Coiled coil</keyword>
<reference evidence="6" key="1">
    <citation type="journal article" date="2011" name="PLoS Biol.">
        <title>Gene gain and loss during evolution of obligate parasitism in the white rust pathogen of Arabidopsis thaliana.</title>
        <authorList>
            <person name="Kemen E."/>
            <person name="Gardiner A."/>
            <person name="Schultz-Larsen T."/>
            <person name="Kemen A.C."/>
            <person name="Balmuth A.L."/>
            <person name="Robert-Seilaniantz A."/>
            <person name="Bailey K."/>
            <person name="Holub E."/>
            <person name="Studholme D.J."/>
            <person name="Maclean D."/>
            <person name="Jones J.D."/>
        </authorList>
    </citation>
    <scope>NUCLEOTIDE SEQUENCE</scope>
</reference>
<gene>
    <name evidence="6" type="primary">AlNc14C46G3708</name>
    <name evidence="6" type="ORF">ALNC14_042970</name>
</gene>
<dbReference type="SUPFAM" id="SSF48403">
    <property type="entry name" value="Ankyrin repeat"/>
    <property type="match status" value="1"/>
</dbReference>
<evidence type="ECO:0000313" key="6">
    <source>
        <dbReference type="EMBL" id="CCA18154.1"/>
    </source>
</evidence>
<feature type="compositionally biased region" description="Polar residues" evidence="5">
    <location>
        <begin position="380"/>
        <end position="393"/>
    </location>
</feature>
<dbReference type="PROSITE" id="PS50088">
    <property type="entry name" value="ANK_REPEAT"/>
    <property type="match status" value="2"/>
</dbReference>
<evidence type="ECO:0000256" key="3">
    <source>
        <dbReference type="PROSITE-ProRule" id="PRU00023"/>
    </source>
</evidence>
<dbReference type="Gene3D" id="1.25.40.20">
    <property type="entry name" value="Ankyrin repeat-containing domain"/>
    <property type="match status" value="2"/>
</dbReference>
<sequence>MNPSHDEVHDALFAAAEHGRSDVIKALIEISEGDINVRDIVHARTGETPLQVALRNGKLDVVRVLLAAGFPLGEERKSAVEIKDLDKEKVAKCSAYTIACEQKQSKMMDIFHQFFIQKVAENDVDAVRRLLEAGIDVTITGEDTNANSVYHWAAMCGSSETLAVLLDADAEKHWFDRPNNQGATPLTEAVRLDHYECAKLLLGNGAITNSISDINPVEVDSSLHSERMRNLFSHYTKEHENQKSNQNQRVENVAEKVAVKHPIVPDNSFKNAMELEEKDLLIGQLKSTIERLVGELRDLESLGRETSVLEYIRKLRKEKEWINYRLEDAMEQIKDQQNQIEALKEHVRDLDLWRTKHTTQENGSLSFTQPLTHECDLKKTPSTTYAKNSTSEPDFSRSDSRLYLPPRTSDAARLMDTTKSTAVWSKVLPSKWNAEFDDEIIITV</sequence>
<dbReference type="SMART" id="SM00248">
    <property type="entry name" value="ANK"/>
    <property type="match status" value="5"/>
</dbReference>
<dbReference type="HOGENOM" id="CLU_044661_0_0_1"/>
<keyword evidence="2 3" id="KW-0040">ANK repeat</keyword>
<feature type="coiled-coil region" evidence="4">
    <location>
        <begin position="282"/>
        <end position="346"/>
    </location>
</feature>
<name>F0WAI3_9STRA</name>
<dbReference type="AlphaFoldDB" id="F0WAI3"/>
<feature type="region of interest" description="Disordered" evidence="5">
    <location>
        <begin position="379"/>
        <end position="402"/>
    </location>
</feature>
<protein>
    <submittedName>
        <fullName evidence="6">Uncharacterized protein AlNc14C46G3708</fullName>
    </submittedName>
</protein>
<dbReference type="PANTHER" id="PTHR24198">
    <property type="entry name" value="ANKYRIN REPEAT AND PROTEIN KINASE DOMAIN-CONTAINING PROTEIN"/>
    <property type="match status" value="1"/>
</dbReference>
<evidence type="ECO:0000256" key="2">
    <source>
        <dbReference type="ARBA" id="ARBA00023043"/>
    </source>
</evidence>
<evidence type="ECO:0000256" key="5">
    <source>
        <dbReference type="SAM" id="MobiDB-lite"/>
    </source>
</evidence>